<protein>
    <submittedName>
        <fullName evidence="1">Uncharacterized protein</fullName>
    </submittedName>
</protein>
<sequence>MRTGIAGVGANLFSISERKDFSAFSIGHPFEFVPVDAAAACCNRHYTACTA</sequence>
<accession>A0A8F4QIT5</accession>
<keyword evidence="1" id="KW-0614">Plasmid</keyword>
<geneLocation type="plasmid" evidence="1 2">
    <name>pl1WSM5005</name>
</geneLocation>
<dbReference type="AlphaFoldDB" id="A0A8F4QIT5"/>
<gene>
    <name evidence="1" type="ORF">BJG93_36460</name>
</gene>
<name>A0A8F4QIT5_9BURK</name>
<dbReference type="RefSeq" id="WP_154671687.1">
    <property type="nucleotide sequence ID" value="NZ_CP017563.2"/>
</dbReference>
<evidence type="ECO:0000313" key="2">
    <source>
        <dbReference type="Proteomes" id="UP000179860"/>
    </source>
</evidence>
<reference evidence="1" key="1">
    <citation type="submission" date="2016-09" db="EMBL/GenBank/DDBJ databases">
        <title>The Complete Genome of Burkholderia sprentiae wsm5005.</title>
        <authorList>
            <person name="De Meyer S."/>
            <person name="Wang P."/>
            <person name="Terpolilli J."/>
        </authorList>
    </citation>
    <scope>NUCLEOTIDE SEQUENCE [LARGE SCALE GENOMIC DNA]</scope>
    <source>
        <strain evidence="1">WSM5005</strain>
    </source>
</reference>
<dbReference type="Proteomes" id="UP000179860">
    <property type="component" value="Plasmid pl1WSM5005"/>
</dbReference>
<keyword evidence="2" id="KW-1185">Reference proteome</keyword>
<evidence type="ECO:0000313" key="1">
    <source>
        <dbReference type="EMBL" id="QXE07354.1"/>
    </source>
</evidence>
<organism evidence="1 2">
    <name type="scientific">Paraburkholderia sprentiae WSM5005</name>
    <dbReference type="NCBI Taxonomy" id="754502"/>
    <lineage>
        <taxon>Bacteria</taxon>
        <taxon>Pseudomonadati</taxon>
        <taxon>Pseudomonadota</taxon>
        <taxon>Betaproteobacteria</taxon>
        <taxon>Burkholderiales</taxon>
        <taxon>Burkholderiaceae</taxon>
        <taxon>Paraburkholderia</taxon>
    </lineage>
</organism>
<dbReference type="KEGG" id="pspw:BJG93_36460"/>
<proteinExistence type="predicted"/>
<dbReference type="EMBL" id="CP017563">
    <property type="protein sequence ID" value="QXE07354.1"/>
    <property type="molecule type" value="Genomic_DNA"/>
</dbReference>